<dbReference type="EMBL" id="CM037012">
    <property type="protein sequence ID" value="KAH7690459.1"/>
    <property type="molecule type" value="Genomic_DNA"/>
</dbReference>
<sequence length="192" mass="21040">MTCIGSPCGACKFLRRKCVRGCVFAPYFCHEQGAAHFAAIHKVFGASNVSKLLMHLPVQDRCEAAITIAYEAQARLQDPIYGCVAHIFALQQQVINLQAQLAVVKEQAAQRFVNGSSSQQDGQWYYQNSSINNAAETMSAYGNGLMTSINGFQSSTQDDNKHLCGIHQENNGTPSNLDMEDLQSIAFGCLFH</sequence>
<name>A0ACB7WQE8_DIOAL</name>
<accession>A0ACB7WQE8</accession>
<comment type="caution">
    <text evidence="1">The sequence shown here is derived from an EMBL/GenBank/DDBJ whole genome shotgun (WGS) entry which is preliminary data.</text>
</comment>
<reference evidence="2" key="1">
    <citation type="journal article" date="2022" name="Nat. Commun.">
        <title>Chromosome evolution and the genetic basis of agronomically important traits in greater yam.</title>
        <authorList>
            <person name="Bredeson J.V."/>
            <person name="Lyons J.B."/>
            <person name="Oniyinde I.O."/>
            <person name="Okereke N.R."/>
            <person name="Kolade O."/>
            <person name="Nnabue I."/>
            <person name="Nwadili C.O."/>
            <person name="Hribova E."/>
            <person name="Parker M."/>
            <person name="Nwogha J."/>
            <person name="Shu S."/>
            <person name="Carlson J."/>
            <person name="Kariba R."/>
            <person name="Muthemba S."/>
            <person name="Knop K."/>
            <person name="Barton G.J."/>
            <person name="Sherwood A.V."/>
            <person name="Lopez-Montes A."/>
            <person name="Asiedu R."/>
            <person name="Jamnadass R."/>
            <person name="Muchugi A."/>
            <person name="Goodstein D."/>
            <person name="Egesi C.N."/>
            <person name="Featherston J."/>
            <person name="Asfaw A."/>
            <person name="Simpson G.G."/>
            <person name="Dolezel J."/>
            <person name="Hendre P.S."/>
            <person name="Van Deynze A."/>
            <person name="Kumar P.L."/>
            <person name="Obidiegwu J.E."/>
            <person name="Bhattacharjee R."/>
            <person name="Rokhsar D.S."/>
        </authorList>
    </citation>
    <scope>NUCLEOTIDE SEQUENCE [LARGE SCALE GENOMIC DNA]</scope>
    <source>
        <strain evidence="2">cv. TDa95/00328</strain>
    </source>
</reference>
<gene>
    <name evidence="1" type="ORF">IHE45_02G048600</name>
</gene>
<dbReference type="Proteomes" id="UP000827976">
    <property type="component" value="Chromosome 2"/>
</dbReference>
<protein>
    <submittedName>
        <fullName evidence="1">Lateral organ boundaries LOB domain-containing protein</fullName>
    </submittedName>
</protein>
<evidence type="ECO:0000313" key="2">
    <source>
        <dbReference type="Proteomes" id="UP000827976"/>
    </source>
</evidence>
<organism evidence="1 2">
    <name type="scientific">Dioscorea alata</name>
    <name type="common">Purple yam</name>
    <dbReference type="NCBI Taxonomy" id="55571"/>
    <lineage>
        <taxon>Eukaryota</taxon>
        <taxon>Viridiplantae</taxon>
        <taxon>Streptophyta</taxon>
        <taxon>Embryophyta</taxon>
        <taxon>Tracheophyta</taxon>
        <taxon>Spermatophyta</taxon>
        <taxon>Magnoliopsida</taxon>
        <taxon>Liliopsida</taxon>
        <taxon>Dioscoreales</taxon>
        <taxon>Dioscoreaceae</taxon>
        <taxon>Dioscorea</taxon>
    </lineage>
</organism>
<keyword evidence="2" id="KW-1185">Reference proteome</keyword>
<evidence type="ECO:0000313" key="1">
    <source>
        <dbReference type="EMBL" id="KAH7690459.1"/>
    </source>
</evidence>
<proteinExistence type="predicted"/>